<evidence type="ECO:0000313" key="4">
    <source>
        <dbReference type="EMBL" id="GGE13720.1"/>
    </source>
</evidence>
<name>A0A8H9FZZ2_9SPHI</name>
<dbReference type="PANTHER" id="PTHR43736:SF1">
    <property type="entry name" value="DIHYDRONEOPTERIN TRIPHOSPHATE DIPHOSPHATASE"/>
    <property type="match status" value="1"/>
</dbReference>
<dbReference type="InterPro" id="IPR015797">
    <property type="entry name" value="NUDIX_hydrolase-like_dom_sf"/>
</dbReference>
<evidence type="ECO:0000256" key="1">
    <source>
        <dbReference type="ARBA" id="ARBA00022801"/>
    </source>
</evidence>
<dbReference type="CDD" id="cd03673">
    <property type="entry name" value="NUDIX_Ap6A_hydrolase"/>
    <property type="match status" value="1"/>
</dbReference>
<comment type="caution">
    <text evidence="4">The sequence shown here is derived from an EMBL/GenBank/DDBJ whole genome shotgun (WGS) entry which is preliminary data.</text>
</comment>
<keyword evidence="5" id="KW-1185">Reference proteome</keyword>
<dbReference type="Pfam" id="PF00293">
    <property type="entry name" value="NUDIX"/>
    <property type="match status" value="1"/>
</dbReference>
<dbReference type="PROSITE" id="PS00893">
    <property type="entry name" value="NUDIX_BOX"/>
    <property type="match status" value="1"/>
</dbReference>
<organism evidence="4 5">
    <name type="scientific">Sphingobacterium cellulitidis</name>
    <dbReference type="NCBI Taxonomy" id="1768011"/>
    <lineage>
        <taxon>Bacteria</taxon>
        <taxon>Pseudomonadati</taxon>
        <taxon>Bacteroidota</taxon>
        <taxon>Sphingobacteriia</taxon>
        <taxon>Sphingobacteriales</taxon>
        <taxon>Sphingobacteriaceae</taxon>
        <taxon>Sphingobacterium</taxon>
    </lineage>
</organism>
<dbReference type="Proteomes" id="UP000614460">
    <property type="component" value="Unassembled WGS sequence"/>
</dbReference>
<dbReference type="InterPro" id="IPR000086">
    <property type="entry name" value="NUDIX_hydrolase_dom"/>
</dbReference>
<dbReference type="InterPro" id="IPR020084">
    <property type="entry name" value="NUDIX_hydrolase_CS"/>
</dbReference>
<dbReference type="GO" id="GO:0016787">
    <property type="term" value="F:hydrolase activity"/>
    <property type="evidence" value="ECO:0007669"/>
    <property type="project" value="UniProtKB-KW"/>
</dbReference>
<dbReference type="InterPro" id="IPR020476">
    <property type="entry name" value="Nudix_hydrolase"/>
</dbReference>
<dbReference type="PROSITE" id="PS51462">
    <property type="entry name" value="NUDIX"/>
    <property type="match status" value="1"/>
</dbReference>
<sequence length="203" mass="23558">MAQIYKIYMNQSLLILADFTPRIKENVQTIGLQDIDLEKLFNDSAHNSDKSVYLYIHPDIRKVFKKILSTTRIIKAAGGLVTNGNGEYLFIHRLGKWDLPKGKVEEGEKMKDAALREVEEECGIEVDYLGKKIATTYHTYYMRNKFVLKQTKWYNMGVNKIPKLTPQLEEDIDQAEWLKASDLKKVKENTYPLILEIVDTIKK</sequence>
<dbReference type="Gene3D" id="3.90.79.10">
    <property type="entry name" value="Nucleoside Triphosphate Pyrophosphohydrolase"/>
    <property type="match status" value="1"/>
</dbReference>
<gene>
    <name evidence="4" type="ORF">GCM10011516_09440</name>
</gene>
<feature type="domain" description="Nudix hydrolase" evidence="3">
    <location>
        <begin position="72"/>
        <end position="199"/>
    </location>
</feature>
<keyword evidence="1 2" id="KW-0378">Hydrolase</keyword>
<accession>A0A8H9FZZ2</accession>
<comment type="similarity">
    <text evidence="2">Belongs to the Nudix hydrolase family.</text>
</comment>
<dbReference type="PANTHER" id="PTHR43736">
    <property type="entry name" value="ADP-RIBOSE PYROPHOSPHATASE"/>
    <property type="match status" value="1"/>
</dbReference>
<dbReference type="EMBL" id="BMKM01000002">
    <property type="protein sequence ID" value="GGE13720.1"/>
    <property type="molecule type" value="Genomic_DNA"/>
</dbReference>
<dbReference type="SUPFAM" id="SSF55811">
    <property type="entry name" value="Nudix"/>
    <property type="match status" value="1"/>
</dbReference>
<dbReference type="PRINTS" id="PR00502">
    <property type="entry name" value="NUDIXFAMILY"/>
</dbReference>
<dbReference type="AlphaFoldDB" id="A0A8H9FZZ2"/>
<evidence type="ECO:0000259" key="3">
    <source>
        <dbReference type="PROSITE" id="PS51462"/>
    </source>
</evidence>
<reference evidence="4" key="1">
    <citation type="journal article" date="2014" name="Int. J. Syst. Evol. Microbiol.">
        <title>Complete genome sequence of Corynebacterium casei LMG S-19264T (=DSM 44701T), isolated from a smear-ripened cheese.</title>
        <authorList>
            <consortium name="US DOE Joint Genome Institute (JGI-PGF)"/>
            <person name="Walter F."/>
            <person name="Albersmeier A."/>
            <person name="Kalinowski J."/>
            <person name="Ruckert C."/>
        </authorList>
    </citation>
    <scope>NUCLEOTIDE SEQUENCE</scope>
    <source>
        <strain evidence="4">CGMCC 1.15966</strain>
    </source>
</reference>
<evidence type="ECO:0000313" key="5">
    <source>
        <dbReference type="Proteomes" id="UP000614460"/>
    </source>
</evidence>
<evidence type="ECO:0000256" key="2">
    <source>
        <dbReference type="RuleBase" id="RU003476"/>
    </source>
</evidence>
<protein>
    <recommendedName>
        <fullName evidence="3">Nudix hydrolase domain-containing protein</fullName>
    </recommendedName>
</protein>
<proteinExistence type="inferred from homology"/>
<reference evidence="4" key="2">
    <citation type="submission" date="2020-09" db="EMBL/GenBank/DDBJ databases">
        <authorList>
            <person name="Sun Q."/>
            <person name="Zhou Y."/>
        </authorList>
    </citation>
    <scope>NUCLEOTIDE SEQUENCE</scope>
    <source>
        <strain evidence="4">CGMCC 1.15966</strain>
    </source>
</reference>